<dbReference type="Proteomes" id="UP001497382">
    <property type="component" value="Unassembled WGS sequence"/>
</dbReference>
<dbReference type="SUPFAM" id="SSF52058">
    <property type="entry name" value="L domain-like"/>
    <property type="match status" value="1"/>
</dbReference>
<dbReference type="InterPro" id="IPR001611">
    <property type="entry name" value="Leu-rich_rpt"/>
</dbReference>
<name>A0AAV1Z088_9ARAC</name>
<dbReference type="InterPro" id="IPR003591">
    <property type="entry name" value="Leu-rich_rpt_typical-subtyp"/>
</dbReference>
<evidence type="ECO:0000256" key="3">
    <source>
        <dbReference type="SAM" id="SignalP"/>
    </source>
</evidence>
<keyword evidence="2" id="KW-0677">Repeat</keyword>
<feature type="chain" id="PRO_5043438467" evidence="3">
    <location>
        <begin position="20"/>
        <end position="312"/>
    </location>
</feature>
<reference evidence="4 5" key="1">
    <citation type="submission" date="2024-04" db="EMBL/GenBank/DDBJ databases">
        <authorList>
            <person name="Rising A."/>
            <person name="Reimegard J."/>
            <person name="Sonavane S."/>
            <person name="Akerstrom W."/>
            <person name="Nylinder S."/>
            <person name="Hedman E."/>
            <person name="Kallberg Y."/>
        </authorList>
    </citation>
    <scope>NUCLEOTIDE SEQUENCE [LARGE SCALE GENOMIC DNA]</scope>
</reference>
<organism evidence="4 5">
    <name type="scientific">Larinioides sclopetarius</name>
    <dbReference type="NCBI Taxonomy" id="280406"/>
    <lineage>
        <taxon>Eukaryota</taxon>
        <taxon>Metazoa</taxon>
        <taxon>Ecdysozoa</taxon>
        <taxon>Arthropoda</taxon>
        <taxon>Chelicerata</taxon>
        <taxon>Arachnida</taxon>
        <taxon>Araneae</taxon>
        <taxon>Araneomorphae</taxon>
        <taxon>Entelegynae</taxon>
        <taxon>Araneoidea</taxon>
        <taxon>Araneidae</taxon>
        <taxon>Larinioides</taxon>
    </lineage>
</organism>
<dbReference type="PANTHER" id="PTHR45617">
    <property type="entry name" value="LEUCINE RICH REPEAT FAMILY PROTEIN"/>
    <property type="match status" value="1"/>
</dbReference>
<feature type="signal peptide" evidence="3">
    <location>
        <begin position="1"/>
        <end position="19"/>
    </location>
</feature>
<dbReference type="InterPro" id="IPR032675">
    <property type="entry name" value="LRR_dom_sf"/>
</dbReference>
<keyword evidence="5" id="KW-1185">Reference proteome</keyword>
<gene>
    <name evidence="4" type="ORF">LARSCL_LOCUS1977</name>
</gene>
<evidence type="ECO:0000256" key="2">
    <source>
        <dbReference type="ARBA" id="ARBA00022737"/>
    </source>
</evidence>
<comment type="caution">
    <text evidence="4">The sequence shown here is derived from an EMBL/GenBank/DDBJ whole genome shotgun (WGS) entry which is preliminary data.</text>
</comment>
<dbReference type="AlphaFoldDB" id="A0AAV1Z088"/>
<keyword evidence="1" id="KW-0433">Leucine-rich repeat</keyword>
<proteinExistence type="predicted"/>
<accession>A0AAV1Z088</accession>
<dbReference type="SMART" id="SM00369">
    <property type="entry name" value="LRR_TYP"/>
    <property type="match status" value="5"/>
</dbReference>
<dbReference type="Gene3D" id="3.80.10.10">
    <property type="entry name" value="Ribonuclease Inhibitor"/>
    <property type="match status" value="1"/>
</dbReference>
<evidence type="ECO:0000313" key="4">
    <source>
        <dbReference type="EMBL" id="CAL1264334.1"/>
    </source>
</evidence>
<protein>
    <submittedName>
        <fullName evidence="4">Uncharacterized protein</fullName>
    </submittedName>
</protein>
<dbReference type="Pfam" id="PF13855">
    <property type="entry name" value="LRR_8"/>
    <property type="match status" value="2"/>
</dbReference>
<sequence length="312" mass="35721">MATFPVIVSLLSLLAVGFGMPSGCPYTDDLYPCSCKRLPFGLQVVCANFNTSHHLIKAFRILKDYQVHTVLLHALYIPEFLPSDLFDGLKIKEMRVEKSNLRFSQPAFKGLDASLYVLNVAEMSLIKSRERFSLAKLTRLHELYVQSNHVERVEDSWLNEKVPNVEKLVLDSNDISYLDEHAFSNLVSLRHISLADNRIKKVLRSMFPKPALQLMRIDLSYNEIDSLPGNFFEEMSSLVDIILSGNELKVIDQPTWGQVWENLNNVLLYDNKIDCGESIMWIKRTRRPKIIEGNCAAPKNMVGRQIIDVYKT</sequence>
<evidence type="ECO:0000313" key="5">
    <source>
        <dbReference type="Proteomes" id="UP001497382"/>
    </source>
</evidence>
<dbReference type="EMBL" id="CAXIEN010000013">
    <property type="protein sequence ID" value="CAL1264334.1"/>
    <property type="molecule type" value="Genomic_DNA"/>
</dbReference>
<keyword evidence="3" id="KW-0732">Signal</keyword>
<evidence type="ECO:0000256" key="1">
    <source>
        <dbReference type="ARBA" id="ARBA00022614"/>
    </source>
</evidence>
<dbReference type="PANTHER" id="PTHR45617:SF181">
    <property type="entry name" value="LP04042P"/>
    <property type="match status" value="1"/>
</dbReference>